<dbReference type="Proteomes" id="UP000292307">
    <property type="component" value="Chromosome"/>
</dbReference>
<feature type="domain" description="D-isomer specific 2-hydroxyacid dehydrogenase NAD-binding" evidence="3">
    <location>
        <begin position="104"/>
        <end position="275"/>
    </location>
</feature>
<dbReference type="GO" id="GO:0016616">
    <property type="term" value="F:oxidoreductase activity, acting on the CH-OH group of donors, NAD or NADP as acceptor"/>
    <property type="evidence" value="ECO:0007669"/>
    <property type="project" value="UniProtKB-ARBA"/>
</dbReference>
<dbReference type="PROSITE" id="PS00065">
    <property type="entry name" value="D_2_HYDROXYACID_DH_1"/>
    <property type="match status" value="1"/>
</dbReference>
<dbReference type="SUPFAM" id="SSF51735">
    <property type="entry name" value="NAD(P)-binding Rossmann-fold domains"/>
    <property type="match status" value="1"/>
</dbReference>
<dbReference type="RefSeq" id="WP_131148553.1">
    <property type="nucleotide sequence ID" value="NZ_BMWV01000001.1"/>
</dbReference>
<sequence>MRLLVYRPDGNIAPWADDFARCLPQAQCVAWSEGARLPPCDYAVVWAPPEAMLRELAEVKAIFLMGAGADAIMKHAGTLPAHVPIVRLGDAGMGVQMGEYVAHAVLRYFRRFDHYEDQAAAGEWKPLATHERESFSVGVMGAGALGRRVLDCLRPFGFPLHAWSRSAKEIDGVRSFAGDDGLDAFLRSTRVVVCMLPLTDATANILNRTNLAKLPRGAYVINVARGAHVAEPDLLAAIQSGHIAGATLDVFRNEPLPRQHPFWDEPRITITPHIAALTLRDESVRQIAGKIGQLERGEPVADVINRELGY</sequence>
<dbReference type="EMBL" id="CP036401">
    <property type="protein sequence ID" value="QBI04492.1"/>
    <property type="molecule type" value="Genomic_DNA"/>
</dbReference>
<keyword evidence="2" id="KW-0520">NAD</keyword>
<dbReference type="Proteomes" id="UP000628442">
    <property type="component" value="Unassembled WGS sequence"/>
</dbReference>
<dbReference type="EMBL" id="BMWV01000001">
    <property type="protein sequence ID" value="GGY27720.1"/>
    <property type="molecule type" value="Genomic_DNA"/>
</dbReference>
<evidence type="ECO:0000256" key="1">
    <source>
        <dbReference type="ARBA" id="ARBA00023002"/>
    </source>
</evidence>
<dbReference type="PANTHER" id="PTHR43333:SF1">
    <property type="entry name" value="D-ISOMER SPECIFIC 2-HYDROXYACID DEHYDROGENASE NAD-BINDING DOMAIN-CONTAINING PROTEIN"/>
    <property type="match status" value="1"/>
</dbReference>
<dbReference type="Pfam" id="PF02826">
    <property type="entry name" value="2-Hacid_dh_C"/>
    <property type="match status" value="1"/>
</dbReference>
<dbReference type="InterPro" id="IPR029752">
    <property type="entry name" value="D-isomer_DH_CS1"/>
</dbReference>
<evidence type="ECO:0000259" key="3">
    <source>
        <dbReference type="Pfam" id="PF02826"/>
    </source>
</evidence>
<evidence type="ECO:0000313" key="5">
    <source>
        <dbReference type="EMBL" id="QBI04492.1"/>
    </source>
</evidence>
<dbReference type="GO" id="GO:0051287">
    <property type="term" value="F:NAD binding"/>
    <property type="evidence" value="ECO:0007669"/>
    <property type="project" value="InterPro"/>
</dbReference>
<proteinExistence type="predicted"/>
<dbReference type="CDD" id="cd12164">
    <property type="entry name" value="GDH_like_2"/>
    <property type="match status" value="1"/>
</dbReference>
<evidence type="ECO:0000313" key="7">
    <source>
        <dbReference type="Proteomes" id="UP000628442"/>
    </source>
</evidence>
<dbReference type="InterPro" id="IPR006140">
    <property type="entry name" value="D-isomer_DH_NAD-bd"/>
</dbReference>
<keyword evidence="1" id="KW-0560">Oxidoreductase</keyword>
<reference evidence="4" key="1">
    <citation type="journal article" date="2014" name="Int. J. Syst. Evol. Microbiol.">
        <title>Complete genome sequence of Corynebacterium casei LMG S-19264T (=DSM 44701T), isolated from a smear-ripened cheese.</title>
        <authorList>
            <consortium name="US DOE Joint Genome Institute (JGI-PGF)"/>
            <person name="Walter F."/>
            <person name="Albersmeier A."/>
            <person name="Kalinowski J."/>
            <person name="Ruckert C."/>
        </authorList>
    </citation>
    <scope>NUCLEOTIDE SEQUENCE</scope>
    <source>
        <strain evidence="4">KCTC 12343</strain>
    </source>
</reference>
<gene>
    <name evidence="5" type="ORF">EYF70_29460</name>
    <name evidence="4" type="ORF">GCM10007387_07230</name>
</gene>
<dbReference type="Gene3D" id="3.40.50.720">
    <property type="entry name" value="NAD(P)-binding Rossmann-like Domain"/>
    <property type="match status" value="2"/>
</dbReference>
<name>A0A411X6F2_9BURK</name>
<accession>A0A411X6F2</accession>
<dbReference type="AlphaFoldDB" id="A0A411X6F2"/>
<evidence type="ECO:0000313" key="6">
    <source>
        <dbReference type="Proteomes" id="UP000292307"/>
    </source>
</evidence>
<organism evidence="4 7">
    <name type="scientific">Pseudoduganella albidiflava</name>
    <dbReference type="NCBI Taxonomy" id="321983"/>
    <lineage>
        <taxon>Bacteria</taxon>
        <taxon>Pseudomonadati</taxon>
        <taxon>Pseudomonadota</taxon>
        <taxon>Betaproteobacteria</taxon>
        <taxon>Burkholderiales</taxon>
        <taxon>Oxalobacteraceae</taxon>
        <taxon>Telluria group</taxon>
        <taxon>Pseudoduganella</taxon>
    </lineage>
</organism>
<reference evidence="5 6" key="2">
    <citation type="submission" date="2019-02" db="EMBL/GenBank/DDBJ databases">
        <title>Draft Genome Sequences of Six Type Strains of the Genus Massilia.</title>
        <authorList>
            <person name="Miess H."/>
            <person name="Frediansyhah A."/>
            <person name="Gross H."/>
        </authorList>
    </citation>
    <scope>NUCLEOTIDE SEQUENCE [LARGE SCALE GENOMIC DNA]</scope>
    <source>
        <strain evidence="5 6">DSM 17472</strain>
    </source>
</reference>
<keyword evidence="6" id="KW-1185">Reference proteome</keyword>
<dbReference type="PANTHER" id="PTHR43333">
    <property type="entry name" value="2-HACID_DH_C DOMAIN-CONTAINING PROTEIN"/>
    <property type="match status" value="1"/>
</dbReference>
<evidence type="ECO:0000256" key="2">
    <source>
        <dbReference type="ARBA" id="ARBA00023027"/>
    </source>
</evidence>
<protein>
    <submittedName>
        <fullName evidence="4">Glyoxylate/hydroxypyruvate reductase A</fullName>
    </submittedName>
</protein>
<evidence type="ECO:0000313" key="4">
    <source>
        <dbReference type="EMBL" id="GGY27720.1"/>
    </source>
</evidence>
<reference evidence="4" key="3">
    <citation type="submission" date="2022-12" db="EMBL/GenBank/DDBJ databases">
        <authorList>
            <person name="Sun Q."/>
            <person name="Kim S."/>
        </authorList>
    </citation>
    <scope>NUCLEOTIDE SEQUENCE</scope>
    <source>
        <strain evidence="4">KCTC 12343</strain>
    </source>
</reference>
<dbReference type="OrthoDB" id="9787219at2"/>
<dbReference type="InterPro" id="IPR036291">
    <property type="entry name" value="NAD(P)-bd_dom_sf"/>
</dbReference>